<keyword evidence="2 4" id="KW-0479">Metal-binding</keyword>
<evidence type="ECO:0000259" key="6">
    <source>
        <dbReference type="Pfam" id="PF00465"/>
    </source>
</evidence>
<comment type="caution">
    <text evidence="7">The sequence shown here is derived from an EMBL/GenBank/DDBJ whole genome shotgun (WGS) entry which is preliminary data.</text>
</comment>
<organism evidence="7 8">
    <name type="scientific">Pseudoscardovia suis</name>
    <dbReference type="NCBI Taxonomy" id="987063"/>
    <lineage>
        <taxon>Bacteria</taxon>
        <taxon>Bacillati</taxon>
        <taxon>Actinomycetota</taxon>
        <taxon>Actinomycetes</taxon>
        <taxon>Bifidobacteriales</taxon>
        <taxon>Bifidobacteriaceae</taxon>
        <taxon>Pseudoscardovia</taxon>
    </lineage>
</organism>
<dbReference type="InterPro" id="IPR016205">
    <property type="entry name" value="Glycerol_DH"/>
</dbReference>
<dbReference type="Proteomes" id="UP000216454">
    <property type="component" value="Unassembled WGS sequence"/>
</dbReference>
<dbReference type="GO" id="GO:0016614">
    <property type="term" value="F:oxidoreductase activity, acting on CH-OH group of donors"/>
    <property type="evidence" value="ECO:0007669"/>
    <property type="project" value="InterPro"/>
</dbReference>
<comment type="cofactor">
    <cofactor evidence="4">
        <name>Zn(2+)</name>
        <dbReference type="ChEBI" id="CHEBI:29105"/>
    </cofactor>
    <text evidence="4">Binds 1 zinc ion per subunit.</text>
</comment>
<feature type="binding site" evidence="4">
    <location>
        <position position="303"/>
    </location>
    <ligand>
        <name>glycerol</name>
        <dbReference type="ChEBI" id="CHEBI:17754"/>
    </ligand>
</feature>
<dbReference type="PIRSF" id="PIRSF000112">
    <property type="entry name" value="Glycerol_dehydrogenase"/>
    <property type="match status" value="1"/>
</dbReference>
<feature type="binding site" evidence="5">
    <location>
        <begin position="98"/>
        <end position="102"/>
    </location>
    <ligand>
        <name>NAD(+)</name>
        <dbReference type="ChEBI" id="CHEBI:57540"/>
    </ligand>
</feature>
<dbReference type="PANTHER" id="PTHR43616:SF3">
    <property type="entry name" value="HYDROXYCARBOXYLATE DEHYDROGENASE A"/>
    <property type="match status" value="1"/>
</dbReference>
<keyword evidence="3" id="KW-0560">Oxidoreductase</keyword>
<dbReference type="AlphaFoldDB" id="A0A261F1D8"/>
<evidence type="ECO:0000256" key="3">
    <source>
        <dbReference type="ARBA" id="ARBA00023002"/>
    </source>
</evidence>
<feature type="binding site" evidence="4">
    <location>
        <position position="286"/>
    </location>
    <ligand>
        <name>glycerol</name>
        <dbReference type="ChEBI" id="CHEBI:17754"/>
    </ligand>
</feature>
<dbReference type="InterPro" id="IPR001670">
    <property type="entry name" value="ADH_Fe/GldA"/>
</dbReference>
<evidence type="ECO:0000256" key="5">
    <source>
        <dbReference type="PIRSR" id="PIRSR000112-3"/>
    </source>
</evidence>
<keyword evidence="8" id="KW-1185">Reference proteome</keyword>
<keyword evidence="5" id="KW-0520">NAD</keyword>
<feature type="binding site" evidence="5">
    <location>
        <position position="129"/>
    </location>
    <ligand>
        <name>NAD(+)</name>
        <dbReference type="ChEBI" id="CHEBI:57540"/>
    </ligand>
</feature>
<accession>A0A261F1D8</accession>
<evidence type="ECO:0000313" key="8">
    <source>
        <dbReference type="Proteomes" id="UP000216454"/>
    </source>
</evidence>
<dbReference type="SUPFAM" id="SSF56796">
    <property type="entry name" value="Dehydroquinate synthase-like"/>
    <property type="match status" value="1"/>
</dbReference>
<dbReference type="GO" id="GO:0046872">
    <property type="term" value="F:metal ion binding"/>
    <property type="evidence" value="ECO:0007669"/>
    <property type="project" value="UniProtKB-KW"/>
</dbReference>
<comment type="similarity">
    <text evidence="1">Belongs to the iron-containing alcohol dehydrogenase family.</text>
</comment>
<dbReference type="Pfam" id="PF00465">
    <property type="entry name" value="Fe-ADH"/>
    <property type="match status" value="1"/>
</dbReference>
<dbReference type="RefSeq" id="WP_244569100.1">
    <property type="nucleotide sequence ID" value="NZ_MWWQ01000005.1"/>
</dbReference>
<dbReference type="InterPro" id="IPR018211">
    <property type="entry name" value="ADH_Fe_CS"/>
</dbReference>
<dbReference type="EMBL" id="MWWQ01000005">
    <property type="protein sequence ID" value="OZG52883.1"/>
    <property type="molecule type" value="Genomic_DNA"/>
</dbReference>
<feature type="binding site" evidence="5">
    <location>
        <position position="135"/>
    </location>
    <ligand>
        <name>NAD(+)</name>
        <dbReference type="ChEBI" id="CHEBI:57540"/>
    </ligand>
</feature>
<feature type="binding site" evidence="4">
    <location>
        <position position="175"/>
    </location>
    <ligand>
        <name>glycerol</name>
        <dbReference type="ChEBI" id="CHEBI:17754"/>
    </ligand>
</feature>
<gene>
    <name evidence="7" type="ORF">PSSU_0501</name>
</gene>
<protein>
    <submittedName>
        <fullName evidence="7">Glycerol dehydrogenase</fullName>
    </submittedName>
</protein>
<dbReference type="Gene3D" id="3.40.50.1970">
    <property type="match status" value="1"/>
</dbReference>
<evidence type="ECO:0000256" key="1">
    <source>
        <dbReference type="ARBA" id="ARBA00007358"/>
    </source>
</evidence>
<evidence type="ECO:0000313" key="7">
    <source>
        <dbReference type="EMBL" id="OZG52883.1"/>
    </source>
</evidence>
<reference evidence="7 8" key="1">
    <citation type="journal article" date="2017" name="BMC Genomics">
        <title>Comparative genomic and phylogenomic analyses of the Bifidobacteriaceae family.</title>
        <authorList>
            <person name="Lugli G.A."/>
            <person name="Milani C."/>
            <person name="Turroni F."/>
            <person name="Duranti S."/>
            <person name="Mancabelli L."/>
            <person name="Mangifesta M."/>
            <person name="Ferrario C."/>
            <person name="Modesto M."/>
            <person name="Mattarelli P."/>
            <person name="Jiri K."/>
            <person name="van Sinderen D."/>
            <person name="Ventura M."/>
        </authorList>
    </citation>
    <scope>NUCLEOTIDE SEQUENCE [LARGE SCALE GENOMIC DNA]</scope>
    <source>
        <strain evidence="7 8">DSM 24744</strain>
    </source>
</reference>
<dbReference type="Gene3D" id="1.20.1090.10">
    <property type="entry name" value="Dehydroquinate synthase-like - alpha domain"/>
    <property type="match status" value="1"/>
</dbReference>
<evidence type="ECO:0000256" key="2">
    <source>
        <dbReference type="ARBA" id="ARBA00022723"/>
    </source>
</evidence>
<name>A0A261F1D8_9BIFI</name>
<evidence type="ECO:0000256" key="4">
    <source>
        <dbReference type="PIRSR" id="PIRSR000112-1"/>
    </source>
</evidence>
<dbReference type="PROSITE" id="PS00913">
    <property type="entry name" value="ADH_IRON_1"/>
    <property type="match status" value="1"/>
</dbReference>
<proteinExistence type="inferred from homology"/>
<feature type="domain" description="Alcohol dehydrogenase iron-type/glycerol dehydrogenase GldA" evidence="6">
    <location>
        <begin position="15"/>
        <end position="158"/>
    </location>
</feature>
<sequence length="348" mass="36795">MTSAKNDDLDVRPGPNRYVSHVGAALHIGRFLEDYRSPAIVTGQDSWKAFDTYVTAHHGVVPLTALERYDGSATERNARQIAAALPDRTDAIVAIGGGKLSDTAKNVAQLVGCDLIVVPTLAATCSAYTPVSVNYDEQHRYASSPLHSRATALTIVDPALIATGPRRFLIGGIGDTLAKWYESVPIFARLERTRGLGDFERLAQLSARLIRDILIENADKGLQQFDALHHAAVGDADITDTDTAVTVAGATAAAAPQLKALIDAIIGVSGTVGGFGGASARASGAHAVHDALTLLPESQLSTHGEKVAYGHTRATGGARRHRRNQQAAAFLSAHRPAVHARRPAYPSQ</sequence>
<keyword evidence="4" id="KW-0862">Zinc</keyword>
<dbReference type="PANTHER" id="PTHR43616">
    <property type="entry name" value="GLYCEROL DEHYDROGENASE"/>
    <property type="match status" value="1"/>
</dbReference>